<comment type="subcellular location">
    <subcellularLocation>
        <location evidence="2">Cell membrane</location>
    </subcellularLocation>
</comment>
<dbReference type="CDD" id="cd00082">
    <property type="entry name" value="HisKA"/>
    <property type="match status" value="1"/>
</dbReference>
<dbReference type="InterPro" id="IPR003661">
    <property type="entry name" value="HisK_dim/P_dom"/>
</dbReference>
<dbReference type="SUPFAM" id="SSF47384">
    <property type="entry name" value="Homodimeric domain of signal transducing histidine kinase"/>
    <property type="match status" value="1"/>
</dbReference>
<dbReference type="InterPro" id="IPR003594">
    <property type="entry name" value="HATPase_dom"/>
</dbReference>
<evidence type="ECO:0000313" key="14">
    <source>
        <dbReference type="EMBL" id="GAA3212367.1"/>
    </source>
</evidence>
<dbReference type="PROSITE" id="PS50109">
    <property type="entry name" value="HIS_KIN"/>
    <property type="match status" value="1"/>
</dbReference>
<dbReference type="SUPFAM" id="SSF55874">
    <property type="entry name" value="ATPase domain of HSP90 chaperone/DNA topoisomerase II/histidine kinase"/>
    <property type="match status" value="1"/>
</dbReference>
<dbReference type="CDD" id="cd06225">
    <property type="entry name" value="HAMP"/>
    <property type="match status" value="1"/>
</dbReference>
<dbReference type="GO" id="GO:0016301">
    <property type="term" value="F:kinase activity"/>
    <property type="evidence" value="ECO:0007669"/>
    <property type="project" value="UniProtKB-KW"/>
</dbReference>
<evidence type="ECO:0000256" key="2">
    <source>
        <dbReference type="ARBA" id="ARBA00004236"/>
    </source>
</evidence>
<comment type="catalytic activity">
    <reaction evidence="1">
        <text>ATP + protein L-histidine = ADP + protein N-phospho-L-histidine.</text>
        <dbReference type="EC" id="2.7.13.3"/>
    </reaction>
</comment>
<keyword evidence="15" id="KW-1185">Reference proteome</keyword>
<feature type="transmembrane region" description="Helical" evidence="11">
    <location>
        <begin position="12"/>
        <end position="34"/>
    </location>
</feature>
<evidence type="ECO:0000256" key="6">
    <source>
        <dbReference type="ARBA" id="ARBA00022692"/>
    </source>
</evidence>
<evidence type="ECO:0000256" key="5">
    <source>
        <dbReference type="ARBA" id="ARBA00022679"/>
    </source>
</evidence>
<keyword evidence="10 11" id="KW-0472">Membrane</keyword>
<evidence type="ECO:0000259" key="13">
    <source>
        <dbReference type="PROSITE" id="PS50885"/>
    </source>
</evidence>
<feature type="domain" description="HAMP" evidence="13">
    <location>
        <begin position="99"/>
        <end position="157"/>
    </location>
</feature>
<protein>
    <recommendedName>
        <fullName evidence="3">histidine kinase</fullName>
        <ecNumber evidence="3">2.7.13.3</ecNumber>
    </recommendedName>
</protein>
<keyword evidence="6 11" id="KW-0812">Transmembrane</keyword>
<evidence type="ECO:0000259" key="12">
    <source>
        <dbReference type="PROSITE" id="PS50109"/>
    </source>
</evidence>
<dbReference type="Pfam" id="PF02518">
    <property type="entry name" value="HATPase_c"/>
    <property type="match status" value="1"/>
</dbReference>
<dbReference type="InterPro" id="IPR036890">
    <property type="entry name" value="HATPase_C_sf"/>
</dbReference>
<evidence type="ECO:0000256" key="7">
    <source>
        <dbReference type="ARBA" id="ARBA00022777"/>
    </source>
</evidence>
<accession>A0ABP6Q8W1</accession>
<evidence type="ECO:0000256" key="4">
    <source>
        <dbReference type="ARBA" id="ARBA00022553"/>
    </source>
</evidence>
<evidence type="ECO:0000256" key="1">
    <source>
        <dbReference type="ARBA" id="ARBA00000085"/>
    </source>
</evidence>
<dbReference type="InterPro" id="IPR004358">
    <property type="entry name" value="Sig_transdc_His_kin-like_C"/>
</dbReference>
<feature type="transmembrane region" description="Helical" evidence="11">
    <location>
        <begin position="80"/>
        <end position="98"/>
    </location>
</feature>
<keyword evidence="9" id="KW-0902">Two-component regulatory system</keyword>
<evidence type="ECO:0000256" key="11">
    <source>
        <dbReference type="SAM" id="Phobius"/>
    </source>
</evidence>
<organism evidence="14 15">
    <name type="scientific">Actinocorallia longicatena</name>
    <dbReference type="NCBI Taxonomy" id="111803"/>
    <lineage>
        <taxon>Bacteria</taxon>
        <taxon>Bacillati</taxon>
        <taxon>Actinomycetota</taxon>
        <taxon>Actinomycetes</taxon>
        <taxon>Streptosporangiales</taxon>
        <taxon>Thermomonosporaceae</taxon>
        <taxon>Actinocorallia</taxon>
    </lineage>
</organism>
<keyword evidence="8 11" id="KW-1133">Transmembrane helix</keyword>
<dbReference type="InterPro" id="IPR036097">
    <property type="entry name" value="HisK_dim/P_sf"/>
</dbReference>
<dbReference type="PRINTS" id="PR00344">
    <property type="entry name" value="BCTRLSENSOR"/>
</dbReference>
<dbReference type="SMART" id="SM00304">
    <property type="entry name" value="HAMP"/>
    <property type="match status" value="1"/>
</dbReference>
<dbReference type="Gene3D" id="3.30.565.10">
    <property type="entry name" value="Histidine kinase-like ATPase, C-terminal domain"/>
    <property type="match status" value="1"/>
</dbReference>
<dbReference type="InterPro" id="IPR005467">
    <property type="entry name" value="His_kinase_dom"/>
</dbReference>
<evidence type="ECO:0000256" key="8">
    <source>
        <dbReference type="ARBA" id="ARBA00022989"/>
    </source>
</evidence>
<keyword evidence="5" id="KW-0808">Transferase</keyword>
<dbReference type="Gene3D" id="1.10.287.130">
    <property type="match status" value="1"/>
</dbReference>
<sequence>MIHRMTIRARLALVYGSLFFLAGTVLLGVTYVLVSSRMPASGEETFTRGGPEGGIPPVGGTISYHAAQQDVLASLLTQGAIALVIVSAAASSLGWLLAGRLLQPLNRVTETARRIAEAPAADRGLHERIALTGPPDEVKQLADTFDVMLERLDHSFDGQRRFIANASHELRTPLTLNRALLEVAVHRRDAPPELRHLGDTLLEINSRHERLIDGLLMLARAEPEVTEHSYVDLADIADHLAARLPPGKTDLRLSLEEAPTSGNPVLLERLAQNLVENALRYNLPEDGWIHITTSTSPTGEAVLTVANTGPVVPRYELPGLFEPFRRLGERLHTTAGAGLGLSIVQAVARAHHGDITLEARDCGGLTATVTLPAPG</sequence>
<dbReference type="InterPro" id="IPR050428">
    <property type="entry name" value="TCS_sensor_his_kinase"/>
</dbReference>
<evidence type="ECO:0000256" key="3">
    <source>
        <dbReference type="ARBA" id="ARBA00012438"/>
    </source>
</evidence>
<comment type="caution">
    <text evidence="14">The sequence shown here is derived from an EMBL/GenBank/DDBJ whole genome shotgun (WGS) entry which is preliminary data.</text>
</comment>
<evidence type="ECO:0000256" key="9">
    <source>
        <dbReference type="ARBA" id="ARBA00023012"/>
    </source>
</evidence>
<dbReference type="EC" id="2.7.13.3" evidence="3"/>
<proteinExistence type="predicted"/>
<feature type="domain" description="Histidine kinase" evidence="12">
    <location>
        <begin position="165"/>
        <end position="375"/>
    </location>
</feature>
<dbReference type="Proteomes" id="UP001501237">
    <property type="component" value="Unassembled WGS sequence"/>
</dbReference>
<dbReference type="Pfam" id="PF00512">
    <property type="entry name" value="HisKA"/>
    <property type="match status" value="1"/>
</dbReference>
<evidence type="ECO:0000313" key="15">
    <source>
        <dbReference type="Proteomes" id="UP001501237"/>
    </source>
</evidence>
<keyword evidence="7 14" id="KW-0418">Kinase</keyword>
<dbReference type="PROSITE" id="PS50885">
    <property type="entry name" value="HAMP"/>
    <property type="match status" value="1"/>
</dbReference>
<dbReference type="EMBL" id="BAAAUV010000007">
    <property type="protein sequence ID" value="GAA3212367.1"/>
    <property type="molecule type" value="Genomic_DNA"/>
</dbReference>
<reference evidence="15" key="1">
    <citation type="journal article" date="2019" name="Int. J. Syst. Evol. Microbiol.">
        <title>The Global Catalogue of Microorganisms (GCM) 10K type strain sequencing project: providing services to taxonomists for standard genome sequencing and annotation.</title>
        <authorList>
            <consortium name="The Broad Institute Genomics Platform"/>
            <consortium name="The Broad Institute Genome Sequencing Center for Infectious Disease"/>
            <person name="Wu L."/>
            <person name="Ma J."/>
        </authorList>
    </citation>
    <scope>NUCLEOTIDE SEQUENCE [LARGE SCALE GENOMIC DNA]</scope>
    <source>
        <strain evidence="15">JCM 9377</strain>
    </source>
</reference>
<evidence type="ECO:0000256" key="10">
    <source>
        <dbReference type="ARBA" id="ARBA00023136"/>
    </source>
</evidence>
<dbReference type="PANTHER" id="PTHR45436">
    <property type="entry name" value="SENSOR HISTIDINE KINASE YKOH"/>
    <property type="match status" value="1"/>
</dbReference>
<dbReference type="SMART" id="SM00388">
    <property type="entry name" value="HisKA"/>
    <property type="match status" value="1"/>
</dbReference>
<dbReference type="SUPFAM" id="SSF158472">
    <property type="entry name" value="HAMP domain-like"/>
    <property type="match status" value="1"/>
</dbReference>
<dbReference type="Gene3D" id="6.10.340.10">
    <property type="match status" value="1"/>
</dbReference>
<dbReference type="Pfam" id="PF00672">
    <property type="entry name" value="HAMP"/>
    <property type="match status" value="1"/>
</dbReference>
<dbReference type="InterPro" id="IPR003660">
    <property type="entry name" value="HAMP_dom"/>
</dbReference>
<dbReference type="PANTHER" id="PTHR45436:SF5">
    <property type="entry name" value="SENSOR HISTIDINE KINASE TRCS"/>
    <property type="match status" value="1"/>
</dbReference>
<dbReference type="SMART" id="SM00387">
    <property type="entry name" value="HATPase_c"/>
    <property type="match status" value="1"/>
</dbReference>
<name>A0ABP6Q8W1_9ACTN</name>
<gene>
    <name evidence="14" type="ORF">GCM10010468_31660</name>
</gene>
<keyword evidence="4" id="KW-0597">Phosphoprotein</keyword>